<evidence type="ECO:0000313" key="1">
    <source>
        <dbReference type="EMBL" id="KAJ9650160.1"/>
    </source>
</evidence>
<reference evidence="1" key="1">
    <citation type="submission" date="2022-10" db="EMBL/GenBank/DDBJ databases">
        <title>Culturing micro-colonial fungi from biological soil crusts in the Mojave desert and describing Neophaeococcomyces mojavensis, and introducing the new genera and species Taxawa tesnikishii.</title>
        <authorList>
            <person name="Kurbessoian T."/>
            <person name="Stajich J.E."/>
        </authorList>
    </citation>
    <scope>NUCLEOTIDE SEQUENCE</scope>
    <source>
        <strain evidence="1">JES_112</strain>
    </source>
</reference>
<keyword evidence="2" id="KW-1185">Reference proteome</keyword>
<dbReference type="EMBL" id="JAPDRQ010000376">
    <property type="protein sequence ID" value="KAJ9650160.1"/>
    <property type="molecule type" value="Genomic_DNA"/>
</dbReference>
<comment type="caution">
    <text evidence="1">The sequence shown here is derived from an EMBL/GenBank/DDBJ whole genome shotgun (WGS) entry which is preliminary data.</text>
</comment>
<organism evidence="1 2">
    <name type="scientific">Neophaeococcomyces mojaviensis</name>
    <dbReference type="NCBI Taxonomy" id="3383035"/>
    <lineage>
        <taxon>Eukaryota</taxon>
        <taxon>Fungi</taxon>
        <taxon>Dikarya</taxon>
        <taxon>Ascomycota</taxon>
        <taxon>Pezizomycotina</taxon>
        <taxon>Eurotiomycetes</taxon>
        <taxon>Chaetothyriomycetidae</taxon>
        <taxon>Chaetothyriales</taxon>
        <taxon>Chaetothyriales incertae sedis</taxon>
        <taxon>Neophaeococcomyces</taxon>
    </lineage>
</organism>
<accession>A0ACC2ZRI2</accession>
<gene>
    <name evidence="1" type="primary">ZCF27_4</name>
    <name evidence="1" type="ORF">H2198_010522</name>
</gene>
<sequence length="594" mass="66713">MASPWTAVDRSTDQPVMTNPETLSTRPSRPLKSRAAASYTRRRAGNACIVCRARKTKCDNQRPICGFCAATGGSCRYVDSDPSQLDSGSLAILDRIGQLEKSLRDHIDESLRMRSVLVQVDSSQGMAGVQAEHDLTLEEAVVTFSDPDIATSIFEASESKQLRQQDLSRSYSDSPSEDKPPSAAVLLRASEMSVDSVLKWPVFTKLAPCLTDDLNGPIVEVLTSAPRNSHQASNTGSVLHNLSPDTVTHLVENFLANNHVKNPILDVETLWIYAREFSESGPQWDGRTRHVEESLYWSCLKSETELRFELRLPGSGLNEMPYANIYPSPPVDLPVEKPYNTPDICWSSPRSYMSTTDRQNLETAWFFYLAEIATNRIIGNVFKWLSNVKETSDQDLDKMLETGATEFDRQIQEWYEALPLPMKFPRDPFVPTNDIMRYILRGKMLNFPEAVRFPAIQATLGGSAPITSPEHSLTILRLTQEYLVNAVNRIEANREGLFHRHQGTWLGLRSCSRSAVQLLAMACKCHQEADVAGLSGQDLEGRYLPPRWTDAVVLVSKAVEYWADESPDLQRMDRILKELMRTYEGMKWAVDVSS</sequence>
<protein>
    <submittedName>
        <fullName evidence="1">Zcf27p</fullName>
    </submittedName>
</protein>
<name>A0ACC2ZRI2_9EURO</name>
<evidence type="ECO:0000313" key="2">
    <source>
        <dbReference type="Proteomes" id="UP001172386"/>
    </source>
</evidence>
<dbReference type="Proteomes" id="UP001172386">
    <property type="component" value="Unassembled WGS sequence"/>
</dbReference>
<proteinExistence type="predicted"/>